<dbReference type="EMBL" id="VMHE01000001">
    <property type="protein sequence ID" value="TSJ67507.1"/>
    <property type="molecule type" value="Genomic_DNA"/>
</dbReference>
<keyword evidence="4" id="KW-0342">GTP-binding</keyword>
<comment type="caution">
    <text evidence="8">The sequence shown here is derived from an EMBL/GenBank/DDBJ whole genome shotgun (WGS) entry which is preliminary data.</text>
</comment>
<dbReference type="Proteomes" id="UP000316425">
    <property type="component" value="Unassembled WGS sequence"/>
</dbReference>
<organism evidence="8 9">
    <name type="scientific">Allobacillus salarius</name>
    <dbReference type="NCBI Taxonomy" id="1955272"/>
    <lineage>
        <taxon>Bacteria</taxon>
        <taxon>Bacillati</taxon>
        <taxon>Bacillota</taxon>
        <taxon>Bacilli</taxon>
        <taxon>Bacillales</taxon>
        <taxon>Bacillaceae</taxon>
        <taxon>Allobacillus</taxon>
    </lineage>
</organism>
<evidence type="ECO:0000313" key="9">
    <source>
        <dbReference type="Proteomes" id="UP000316425"/>
    </source>
</evidence>
<keyword evidence="9" id="KW-1185">Reference proteome</keyword>
<keyword evidence="5" id="KW-0472">Membrane</keyword>
<evidence type="ECO:0000256" key="2">
    <source>
        <dbReference type="ARBA" id="ARBA00022741"/>
    </source>
</evidence>
<evidence type="ECO:0000256" key="6">
    <source>
        <dbReference type="SAM" id="Coils"/>
    </source>
</evidence>
<dbReference type="RefSeq" id="WP_144087266.1">
    <property type="nucleotide sequence ID" value="NZ_VMHE01000001.1"/>
</dbReference>
<dbReference type="GO" id="GO:0008053">
    <property type="term" value="P:mitochondrial fusion"/>
    <property type="evidence" value="ECO:0007669"/>
    <property type="project" value="TreeGrafter"/>
</dbReference>
<keyword evidence="6" id="KW-0175">Coiled coil</keyword>
<evidence type="ECO:0000256" key="4">
    <source>
        <dbReference type="ARBA" id="ARBA00023134"/>
    </source>
</evidence>
<keyword evidence="3" id="KW-0378">Hydrolase</keyword>
<feature type="domain" description="Dynamin N-terminal" evidence="7">
    <location>
        <begin position="47"/>
        <end position="200"/>
    </location>
</feature>
<reference evidence="8 9" key="1">
    <citation type="submission" date="2019-07" db="EMBL/GenBank/DDBJ databases">
        <title>Allobacillus sp. nov. SKP isolated from shrimp paste of Euphausiacea.</title>
        <authorList>
            <person name="Kanchanasin P."/>
            <person name="Tanasupawat S."/>
            <person name="Shi W."/>
            <person name="Wu L."/>
            <person name="Ma J."/>
        </authorList>
    </citation>
    <scope>NUCLEOTIDE SEQUENCE [LARGE SCALE GENOMIC DNA]</scope>
    <source>
        <strain evidence="8 9">SKP4-8</strain>
    </source>
</reference>
<dbReference type="GO" id="GO:0016020">
    <property type="term" value="C:membrane"/>
    <property type="evidence" value="ECO:0007669"/>
    <property type="project" value="UniProtKB-SubCell"/>
</dbReference>
<dbReference type="GO" id="GO:0003924">
    <property type="term" value="F:GTPase activity"/>
    <property type="evidence" value="ECO:0007669"/>
    <property type="project" value="InterPro"/>
</dbReference>
<dbReference type="SUPFAM" id="SSF52540">
    <property type="entry name" value="P-loop containing nucleoside triphosphate hydrolases"/>
    <property type="match status" value="2"/>
</dbReference>
<dbReference type="InterPro" id="IPR045063">
    <property type="entry name" value="Dynamin_N"/>
</dbReference>
<feature type="domain" description="Dynamin N-terminal" evidence="7">
    <location>
        <begin position="611"/>
        <end position="836"/>
    </location>
</feature>
<feature type="coiled-coil region" evidence="6">
    <location>
        <begin position="1141"/>
        <end position="1189"/>
    </location>
</feature>
<evidence type="ECO:0000256" key="5">
    <source>
        <dbReference type="ARBA" id="ARBA00023136"/>
    </source>
</evidence>
<proteinExistence type="predicted"/>
<dbReference type="OrthoDB" id="5477114at2"/>
<dbReference type="Gene3D" id="3.40.50.300">
    <property type="entry name" value="P-loop containing nucleotide triphosphate hydrolases"/>
    <property type="match status" value="2"/>
</dbReference>
<dbReference type="PANTHER" id="PTHR10465:SF0">
    <property type="entry name" value="SARCALUMENIN"/>
    <property type="match status" value="1"/>
</dbReference>
<gene>
    <name evidence="8" type="ORF">FPQ13_00100</name>
</gene>
<name>A0A556PSZ8_9BACI</name>
<evidence type="ECO:0000256" key="3">
    <source>
        <dbReference type="ARBA" id="ARBA00022801"/>
    </source>
</evidence>
<evidence type="ECO:0000256" key="1">
    <source>
        <dbReference type="ARBA" id="ARBA00004370"/>
    </source>
</evidence>
<feature type="coiled-coil region" evidence="6">
    <location>
        <begin position="290"/>
        <end position="317"/>
    </location>
</feature>
<dbReference type="Pfam" id="PF00350">
    <property type="entry name" value="Dynamin_N"/>
    <property type="match status" value="2"/>
</dbReference>
<comment type="subcellular location">
    <subcellularLocation>
        <location evidence="1">Membrane</location>
    </subcellularLocation>
</comment>
<dbReference type="GO" id="GO:0005525">
    <property type="term" value="F:GTP binding"/>
    <property type="evidence" value="ECO:0007669"/>
    <property type="project" value="UniProtKB-KW"/>
</dbReference>
<evidence type="ECO:0000259" key="7">
    <source>
        <dbReference type="Pfam" id="PF00350"/>
    </source>
</evidence>
<protein>
    <recommendedName>
        <fullName evidence="7">Dynamin N-terminal domain-containing protein</fullName>
    </recommendedName>
</protein>
<dbReference type="PANTHER" id="PTHR10465">
    <property type="entry name" value="TRANSMEMBRANE GTPASE FZO1"/>
    <property type="match status" value="1"/>
</dbReference>
<keyword evidence="2" id="KW-0547">Nucleotide-binding</keyword>
<dbReference type="CDD" id="cd09912">
    <property type="entry name" value="DLP_2"/>
    <property type="match status" value="1"/>
</dbReference>
<evidence type="ECO:0000313" key="8">
    <source>
        <dbReference type="EMBL" id="TSJ67507.1"/>
    </source>
</evidence>
<dbReference type="InterPro" id="IPR027417">
    <property type="entry name" value="P-loop_NTPase"/>
</dbReference>
<dbReference type="InterPro" id="IPR027094">
    <property type="entry name" value="Mitofusin_fam"/>
</dbReference>
<accession>A0A556PSZ8</accession>
<sequence length="1193" mass="138853">MSNQVMNKSNTINFDPLLKILSENEYNELNDKVIDLYEKWQKKEVTIGFTGHFSAGKSSMVNALLGETILPSSPIPTSANIVEIRAGEDKAVYQLNDGTYTEDDHVNEQRIKQLSKNGDIVQSVQIYKQNDFLRDQVTIMDTPGIDSSDDAEFDCTLNQIHLIDLFIYVMDYNHVLSEVNFRFLKELERREVPYMIVINQIDKHREKELLFDSYKQRLRVTYEEWSLYPEAMFFTSLKDTESPLNQFHVFKDTLQQRMVELPNQLDSKIKRELDLIIEQWESDHSGNTGQEQLLNRLELIEEQKENIQHKITTVKQSLQKELDAILSNAYLMTFETRELAKEYLISQQQNFKVGGLFAKKKTEAAKQERMDQFLHQLNSRIQSEMVWAVRSQLEENVRELTNEKELLQQVQEISFQADQELIQSNVNPSAQVTGDYVLIYTKALHQSIQQQLIQKFLPLIESISEKKSSEFDRQLDELVQEQNSIRAETNQDFVKEIKQVITQLRSQLFEPNDTQQTNEETNKAWQEKVSHRKKKSLEKLVQAADNHQTDETNTPNEPFMKEISNQSLDYTQIESDTEAIIHQAEQLPIIEQLTTKLKTRFKQVQEKEYTVALFGAFSAGKSSFANVMLGDSLLPVSPNPTTAAINKIRPVSNDHEHGKVIVRFKSDEMLQEQLQQILEPYTRKKFTSIPEITKYLKKEWDTLRTYFERTEASFIDAYLKGIQQAKTWLSQTKEETLNTFSDYVTKEHISCFVQEVEIFYDCALTKEGITLVDTPGADSIHARHTNVSLQYIRQADVILYVNYYNHAFSRADREFLRQLGRLSQTITAGKMFFVLNAADLADSEQELNDVKNYLKSQLKQYGIGQPAIFPISSKELLTEQPAEFAVQQLDQLQTVFYQFMDLGAKGIVFQNLIGELSHLQQFIAETIREASLTESEKQATLSKGLNERNELESKLASYDSGVLENQLTQEATELTHYLAERIDIQSIEWLKATINPAVIQSNGKKGKEELASALQQTIQFIRQKLTKEWYEIDILLDDQMNRIKNQLIDVFNEFIEISFPHEKLFFETEDYTGTELPAFTFQMTDDEKKSFLKYFKNKKDFFERDARNELFEEMTQWIGNKKTEVIQQFNEKLHSSFVKKLHETKERLINETLENIDLERKHKQLIFESQEVISSLEQLQTNLNEVLAEHQSM</sequence>
<dbReference type="AlphaFoldDB" id="A0A556PSZ8"/>